<keyword evidence="2" id="KW-1185">Reference proteome</keyword>
<dbReference type="PANTHER" id="PTHR33096">
    <property type="entry name" value="CXC2 DOMAIN-CONTAINING PROTEIN"/>
    <property type="match status" value="1"/>
</dbReference>
<organism evidence="1 2">
    <name type="scientific">Pyronema omphalodes (strain CBS 100304)</name>
    <name type="common">Pyronema confluens</name>
    <dbReference type="NCBI Taxonomy" id="1076935"/>
    <lineage>
        <taxon>Eukaryota</taxon>
        <taxon>Fungi</taxon>
        <taxon>Dikarya</taxon>
        <taxon>Ascomycota</taxon>
        <taxon>Pezizomycotina</taxon>
        <taxon>Pezizomycetes</taxon>
        <taxon>Pezizales</taxon>
        <taxon>Pyronemataceae</taxon>
        <taxon>Pyronema</taxon>
    </lineage>
</organism>
<dbReference type="Proteomes" id="UP000018144">
    <property type="component" value="Unassembled WGS sequence"/>
</dbReference>
<protein>
    <submittedName>
        <fullName evidence="1">Uncharacterized protein</fullName>
    </submittedName>
</protein>
<evidence type="ECO:0000313" key="1">
    <source>
        <dbReference type="EMBL" id="CCX29779.1"/>
    </source>
</evidence>
<dbReference type="InterPro" id="IPR040521">
    <property type="entry name" value="KDZ"/>
</dbReference>
<dbReference type="PANTHER" id="PTHR33096:SF1">
    <property type="entry name" value="CXC1-LIKE CYSTEINE CLUSTER ASSOCIATED WITH KDZ TRANSPOSASES DOMAIN-CONTAINING PROTEIN"/>
    <property type="match status" value="1"/>
</dbReference>
<dbReference type="AlphaFoldDB" id="U4LCH4"/>
<sequence>MTKYSWAAGLRAVHEAYLGKTIPHFYDLLIDAYHHFVAVENGVQACTTEYLQVRDKSMSGQEHPWVEEDLSNCCPACCDFSDFSDFAQDHCGGITIDGNFQHLCFKDRGWINYEQLEPRNFVSYRVRDLSSPEAGAANNAGCNNKFHATGGWGKTLNTSSKKHLDEAGLMGMTCFHGIPLRYLNIHGTGQRQAHGVTLIKHILDHDPELKVRLCYDVACVFVPALERLLPEDAHRVKGAIGRFHINAHGYACHILWSTLRLKGQQEPQQEPQQEF</sequence>
<name>U4LCH4_PYROM</name>
<proteinExistence type="predicted"/>
<dbReference type="EMBL" id="HF935354">
    <property type="protein sequence ID" value="CCX29779.1"/>
    <property type="molecule type" value="Genomic_DNA"/>
</dbReference>
<gene>
    <name evidence="1" type="ORF">PCON_07105</name>
</gene>
<reference evidence="1 2" key="1">
    <citation type="journal article" date="2013" name="PLoS Genet.">
        <title>The genome and development-dependent transcriptomes of Pyronema confluens: a window into fungal evolution.</title>
        <authorList>
            <person name="Traeger S."/>
            <person name="Altegoer F."/>
            <person name="Freitag M."/>
            <person name="Gabaldon T."/>
            <person name="Kempken F."/>
            <person name="Kumar A."/>
            <person name="Marcet-Houben M."/>
            <person name="Poggeler S."/>
            <person name="Stajich J.E."/>
            <person name="Nowrousian M."/>
        </authorList>
    </citation>
    <scope>NUCLEOTIDE SEQUENCE [LARGE SCALE GENOMIC DNA]</scope>
    <source>
        <strain evidence="2">CBS 100304</strain>
        <tissue evidence="1">Vegetative mycelium</tissue>
    </source>
</reference>
<dbReference type="STRING" id="1076935.U4LCH4"/>
<dbReference type="OrthoDB" id="5282763at2759"/>
<evidence type="ECO:0000313" key="2">
    <source>
        <dbReference type="Proteomes" id="UP000018144"/>
    </source>
</evidence>
<dbReference type="Pfam" id="PF18758">
    <property type="entry name" value="KDZ"/>
    <property type="match status" value="1"/>
</dbReference>
<accession>U4LCH4</accession>